<reference evidence="4 5" key="1">
    <citation type="submission" date="2019-06" db="EMBL/GenBank/DDBJ databases">
        <title>A chromosome-scale genome assembly of the European perch, Perca fluviatilis.</title>
        <authorList>
            <person name="Roques C."/>
            <person name="Zahm M."/>
            <person name="Cabau C."/>
            <person name="Klopp C."/>
            <person name="Bouchez O."/>
            <person name="Donnadieu C."/>
            <person name="Kuhl H."/>
            <person name="Gislard M."/>
            <person name="Guendouz S."/>
            <person name="Journot L."/>
            <person name="Haffray P."/>
            <person name="Bestin A."/>
            <person name="Morvezen R."/>
            <person name="Feron R."/>
            <person name="Wen M."/>
            <person name="Jouanno E."/>
            <person name="Herpin A."/>
            <person name="Schartl M."/>
            <person name="Postlethwait J."/>
            <person name="Schaerlinger B."/>
            <person name="Chardard D."/>
            <person name="Lecocq T."/>
            <person name="Poncet C."/>
            <person name="Jaffrelo L."/>
            <person name="Lampietro C."/>
            <person name="Guiguen Y."/>
        </authorList>
    </citation>
    <scope>NUCLEOTIDE SEQUENCE [LARGE SCALE GENOMIC DNA]</scope>
    <source>
        <tissue evidence="4">Blood</tissue>
    </source>
</reference>
<dbReference type="PANTHER" id="PTHR11339">
    <property type="entry name" value="EXTRACELLULAR MATRIX GLYCOPROTEIN RELATED"/>
    <property type="match status" value="1"/>
</dbReference>
<gene>
    <name evidence="4" type="ORF">PFLUV_G00083430</name>
</gene>
<evidence type="ECO:0000256" key="1">
    <source>
        <dbReference type="ARBA" id="ARBA00023157"/>
    </source>
</evidence>
<dbReference type="EMBL" id="VHII01000007">
    <property type="protein sequence ID" value="KAF1387773.1"/>
    <property type="molecule type" value="Genomic_DNA"/>
</dbReference>
<name>A0A6A5FDR7_PERFL</name>
<feature type="domain" description="VWFD" evidence="3">
    <location>
        <begin position="73"/>
        <end position="113"/>
    </location>
</feature>
<accession>A0A6A5FDR7</accession>
<dbReference type="Pfam" id="PF00094">
    <property type="entry name" value="VWD"/>
    <property type="match status" value="1"/>
</dbReference>
<proteinExistence type="predicted"/>
<evidence type="ECO:0000259" key="3">
    <source>
        <dbReference type="PROSITE" id="PS51233"/>
    </source>
</evidence>
<dbReference type="InterPro" id="IPR002919">
    <property type="entry name" value="TIL_dom"/>
</dbReference>
<evidence type="ECO:0000256" key="2">
    <source>
        <dbReference type="ARBA" id="ARBA00023180"/>
    </source>
</evidence>
<dbReference type="Pfam" id="PF01826">
    <property type="entry name" value="TIL"/>
    <property type="match status" value="1"/>
</dbReference>
<evidence type="ECO:0000313" key="4">
    <source>
        <dbReference type="EMBL" id="KAF1387773.1"/>
    </source>
</evidence>
<dbReference type="GO" id="GO:0031012">
    <property type="term" value="C:extracellular matrix"/>
    <property type="evidence" value="ECO:0007669"/>
    <property type="project" value="TreeGrafter"/>
</dbReference>
<protein>
    <recommendedName>
        <fullName evidence="3">VWFD domain-containing protein</fullName>
    </recommendedName>
</protein>
<dbReference type="InterPro" id="IPR001846">
    <property type="entry name" value="VWF_type-D"/>
</dbReference>
<evidence type="ECO:0000313" key="5">
    <source>
        <dbReference type="Proteomes" id="UP000465112"/>
    </source>
</evidence>
<dbReference type="GO" id="GO:0005615">
    <property type="term" value="C:extracellular space"/>
    <property type="evidence" value="ECO:0007669"/>
    <property type="project" value="TreeGrafter"/>
</dbReference>
<keyword evidence="2" id="KW-0325">Glycoprotein</keyword>
<keyword evidence="1" id="KW-1015">Disulfide bond</keyword>
<dbReference type="SUPFAM" id="SSF57567">
    <property type="entry name" value="Serine protease inhibitors"/>
    <property type="match status" value="1"/>
</dbReference>
<dbReference type="InterPro" id="IPR050780">
    <property type="entry name" value="Mucin_vWF_Thrombospondin_sf"/>
</dbReference>
<keyword evidence="5" id="KW-1185">Reference proteome</keyword>
<dbReference type="Gene3D" id="2.10.25.10">
    <property type="entry name" value="Laminin"/>
    <property type="match status" value="1"/>
</dbReference>
<organism evidence="4 5">
    <name type="scientific">Perca fluviatilis</name>
    <name type="common">European perch</name>
    <dbReference type="NCBI Taxonomy" id="8168"/>
    <lineage>
        <taxon>Eukaryota</taxon>
        <taxon>Metazoa</taxon>
        <taxon>Chordata</taxon>
        <taxon>Craniata</taxon>
        <taxon>Vertebrata</taxon>
        <taxon>Euteleostomi</taxon>
        <taxon>Actinopterygii</taxon>
        <taxon>Neopterygii</taxon>
        <taxon>Teleostei</taxon>
        <taxon>Neoteleostei</taxon>
        <taxon>Acanthomorphata</taxon>
        <taxon>Eupercaria</taxon>
        <taxon>Perciformes</taxon>
        <taxon>Percoidei</taxon>
        <taxon>Percidae</taxon>
        <taxon>Percinae</taxon>
        <taxon>Perca</taxon>
    </lineage>
</organism>
<dbReference type="Proteomes" id="UP000465112">
    <property type="component" value="Chromosome 7"/>
</dbReference>
<dbReference type="PROSITE" id="PS51233">
    <property type="entry name" value="VWFD"/>
    <property type="match status" value="1"/>
</dbReference>
<dbReference type="InterPro" id="IPR036084">
    <property type="entry name" value="Ser_inhib-like_sf"/>
</dbReference>
<dbReference type="PANTHER" id="PTHR11339:SF386">
    <property type="entry name" value="HEMOLECTIN, ISOFORM A"/>
    <property type="match status" value="1"/>
</dbReference>
<dbReference type="AlphaFoldDB" id="A0A6A5FDR7"/>
<sequence>MVQCPKDCEEGCQCTTGHLYDGHACVPAEQCGCVQDGRRFKQSGTQSCVRGKCDETERCYLSNGLPVCESRRSLCWAWGGQHYHTFDGLNYDFEGTCTYLLAASKGASCGLTP</sequence>
<comment type="caution">
    <text evidence="4">The sequence shown here is derived from an EMBL/GenBank/DDBJ whole genome shotgun (WGS) entry which is preliminary data.</text>
</comment>